<dbReference type="PANTHER" id="PTHR45947">
    <property type="entry name" value="SULFOQUINOVOSYL TRANSFERASE SQD2"/>
    <property type="match status" value="1"/>
</dbReference>
<accession>A0A068VS48</accession>
<dbReference type="GO" id="GO:0016758">
    <property type="term" value="F:hexosyltransferase activity"/>
    <property type="evidence" value="ECO:0007669"/>
    <property type="project" value="TreeGrafter"/>
</dbReference>
<dbReference type="InterPro" id="IPR050194">
    <property type="entry name" value="Glycosyltransferase_grp1"/>
</dbReference>
<dbReference type="EMBL" id="LM676387">
    <property type="protein sequence ID" value="CEP25882.1"/>
    <property type="molecule type" value="Genomic_DNA"/>
</dbReference>
<organism evidence="4">
    <name type="scientific">Propionibacterium freudenreichii subsp. freudenreichii</name>
    <dbReference type="NCBI Taxonomy" id="66712"/>
    <lineage>
        <taxon>Bacteria</taxon>
        <taxon>Bacillati</taxon>
        <taxon>Actinomycetota</taxon>
        <taxon>Actinomycetes</taxon>
        <taxon>Propionibacteriales</taxon>
        <taxon>Propionibacteriaceae</taxon>
        <taxon>Propionibacterium</taxon>
    </lineage>
</organism>
<dbReference type="SUPFAM" id="SSF53756">
    <property type="entry name" value="UDP-Glycosyltransferase/glycogen phosphorylase"/>
    <property type="match status" value="1"/>
</dbReference>
<evidence type="ECO:0000313" key="4">
    <source>
        <dbReference type="EMBL" id="CEP25882.1"/>
    </source>
</evidence>
<name>A0A068VS48_PROFF</name>
<proteinExistence type="predicted"/>
<dbReference type="RefSeq" id="WP_013161134.1">
    <property type="nucleotide sequence ID" value="NZ_HG975478.1"/>
</dbReference>
<gene>
    <name evidence="4" type="primary">pimA</name>
    <name evidence="4" type="ORF">PFCIRM138_02880</name>
</gene>
<evidence type="ECO:0000259" key="3">
    <source>
        <dbReference type="Pfam" id="PF13439"/>
    </source>
</evidence>
<dbReference type="EC" id="2.4.1.57" evidence="4"/>
<dbReference type="CDD" id="cd03801">
    <property type="entry name" value="GT4_PimA-like"/>
    <property type="match status" value="1"/>
</dbReference>
<keyword evidence="1 4" id="KW-0328">Glycosyltransferase</keyword>
<keyword evidence="2 4" id="KW-0808">Transferase</keyword>
<protein>
    <submittedName>
        <fullName evidence="4">Phosphatidylinositol alpha-mannosyltransferase (Glycosyltransferase)</fullName>
        <ecNumber evidence="4">2.4.1.57</ecNumber>
    </submittedName>
</protein>
<evidence type="ECO:0000256" key="2">
    <source>
        <dbReference type="ARBA" id="ARBA00022679"/>
    </source>
</evidence>
<dbReference type="InterPro" id="IPR028098">
    <property type="entry name" value="Glyco_trans_4-like_N"/>
</dbReference>
<dbReference type="GeneID" id="61222097"/>
<sequence>MRVGLVCPYSFARPGGVQNHVLGLGGWLKEQGHDVSIIAPGQASRSLLAETGLVPSEFVSAGRAVPVTFNGSVARINFGVGPALKVKKWLDQGNFDVVHLHEPIAPTICLLALYLTDRPVTATFHTATPELTAIRFANRVLPRMVSRIDAAIAVSSEAADVAHHYSGVNPVVIGNGIHLADYPLVRATSRWRGGEHPLITFLGRYDEPRKGFEVLTAALPLVRATYPDLEVVVIGSGTARSVEGVRFLGGLDDEERNAWLGRSDIYIAPQTGRESFGIVLLEAMACGAPVVAANLRAFLDVLTDDEGLVGHTFRVGNSASASRAMLRSLSEPRDLRLERGRALAANYDWSVIGPQVVAMYTVAGQNYATSRGIKNRELKGH</sequence>
<dbReference type="PANTHER" id="PTHR45947:SF3">
    <property type="entry name" value="SULFOQUINOVOSYL TRANSFERASE SQD2"/>
    <property type="match status" value="1"/>
</dbReference>
<dbReference type="Gene3D" id="3.40.50.2000">
    <property type="entry name" value="Glycogen Phosphorylase B"/>
    <property type="match status" value="2"/>
</dbReference>
<dbReference type="AlphaFoldDB" id="A0A068VS48"/>
<dbReference type="Pfam" id="PF13439">
    <property type="entry name" value="Glyco_transf_4"/>
    <property type="match status" value="1"/>
</dbReference>
<evidence type="ECO:0000256" key="1">
    <source>
        <dbReference type="ARBA" id="ARBA00022676"/>
    </source>
</evidence>
<dbReference type="SMR" id="A0A068VS48"/>
<dbReference type="GO" id="GO:1901137">
    <property type="term" value="P:carbohydrate derivative biosynthetic process"/>
    <property type="evidence" value="ECO:0007669"/>
    <property type="project" value="UniProtKB-ARBA"/>
</dbReference>
<reference evidence="4" key="1">
    <citation type="submission" date="2014-08" db="EMBL/GenBank/DDBJ databases">
        <authorList>
            <person name="Falentin Helene"/>
        </authorList>
    </citation>
    <scope>NUCLEOTIDE SEQUENCE</scope>
</reference>
<feature type="domain" description="Glycosyltransferase subfamily 4-like N-terminal" evidence="3">
    <location>
        <begin position="14"/>
        <end position="179"/>
    </location>
</feature>
<dbReference type="Pfam" id="PF13692">
    <property type="entry name" value="Glyco_trans_1_4"/>
    <property type="match status" value="1"/>
</dbReference>